<reference evidence="3 4" key="1">
    <citation type="submission" date="2020-08" db="EMBL/GenBank/DDBJ databases">
        <title>Genome public.</title>
        <authorList>
            <person name="Liu C."/>
            <person name="Sun Q."/>
        </authorList>
    </citation>
    <scope>NUCLEOTIDE SEQUENCE [LARGE SCALE GENOMIC DNA]</scope>
    <source>
        <strain evidence="3 4">NSJ-43</strain>
    </source>
</reference>
<name>A0ABR7FXB9_9FIRM</name>
<evidence type="ECO:0000313" key="4">
    <source>
        <dbReference type="Proteomes" id="UP000628463"/>
    </source>
</evidence>
<keyword evidence="4" id="KW-1185">Reference proteome</keyword>
<sequence>MGSSDKNSEYRNIILISQVGICVMIPMFLCMALGIWLDKKFGTYFTLPLLVVGIAAGARNAYVLVMNVVKSEENRRKKRQEDEIKRKIERANQEKENDKQT</sequence>
<feature type="region of interest" description="Disordered" evidence="1">
    <location>
        <begin position="73"/>
        <end position="101"/>
    </location>
</feature>
<proteinExistence type="predicted"/>
<dbReference type="Pfam" id="PF09527">
    <property type="entry name" value="ATPase_gene1"/>
    <property type="match status" value="1"/>
</dbReference>
<feature type="transmembrane region" description="Helical" evidence="2">
    <location>
        <begin position="49"/>
        <end position="69"/>
    </location>
</feature>
<keyword evidence="2" id="KW-1133">Transmembrane helix</keyword>
<comment type="caution">
    <text evidence="3">The sequence shown here is derived from an EMBL/GenBank/DDBJ whole genome shotgun (WGS) entry which is preliminary data.</text>
</comment>
<organism evidence="3 4">
    <name type="scientific">Lachnospira hominis</name>
    <name type="common">ex Liu et al. 2021</name>
    <dbReference type="NCBI Taxonomy" id="2763051"/>
    <lineage>
        <taxon>Bacteria</taxon>
        <taxon>Bacillati</taxon>
        <taxon>Bacillota</taxon>
        <taxon>Clostridia</taxon>
        <taxon>Lachnospirales</taxon>
        <taxon>Lachnospiraceae</taxon>
        <taxon>Lachnospira</taxon>
    </lineage>
</organism>
<accession>A0ABR7FXB9</accession>
<keyword evidence="2" id="KW-0472">Membrane</keyword>
<keyword evidence="2" id="KW-0812">Transmembrane</keyword>
<feature type="transmembrane region" description="Helical" evidence="2">
    <location>
        <begin position="12"/>
        <end position="37"/>
    </location>
</feature>
<evidence type="ECO:0000256" key="2">
    <source>
        <dbReference type="SAM" id="Phobius"/>
    </source>
</evidence>
<dbReference type="EMBL" id="JACOPD010000001">
    <property type="protein sequence ID" value="MBC5679819.1"/>
    <property type="molecule type" value="Genomic_DNA"/>
</dbReference>
<evidence type="ECO:0000313" key="3">
    <source>
        <dbReference type="EMBL" id="MBC5679819.1"/>
    </source>
</evidence>
<dbReference type="InterPro" id="IPR032820">
    <property type="entry name" value="ATPase_put"/>
</dbReference>
<dbReference type="RefSeq" id="WP_021865238.1">
    <property type="nucleotide sequence ID" value="NZ_JACOPD010000001.1"/>
</dbReference>
<evidence type="ECO:0000256" key="1">
    <source>
        <dbReference type="SAM" id="MobiDB-lite"/>
    </source>
</evidence>
<protein>
    <submittedName>
        <fullName evidence="3">AtpZ/AtpI family protein</fullName>
    </submittedName>
</protein>
<dbReference type="Proteomes" id="UP000628463">
    <property type="component" value="Unassembled WGS sequence"/>
</dbReference>
<gene>
    <name evidence="3" type="ORF">H8S01_02425</name>
</gene>